<gene>
    <name evidence="2" type="ORF">Syun_017905</name>
</gene>
<evidence type="ECO:0000313" key="2">
    <source>
        <dbReference type="EMBL" id="KAK9129108.1"/>
    </source>
</evidence>
<feature type="region of interest" description="Disordered" evidence="1">
    <location>
        <begin position="104"/>
        <end position="182"/>
    </location>
</feature>
<dbReference type="Proteomes" id="UP001420932">
    <property type="component" value="Unassembled WGS sequence"/>
</dbReference>
<name>A0AAP0JA41_9MAGN</name>
<feature type="compositionally biased region" description="Polar residues" evidence="1">
    <location>
        <begin position="144"/>
        <end position="159"/>
    </location>
</feature>
<evidence type="ECO:0000256" key="1">
    <source>
        <dbReference type="SAM" id="MobiDB-lite"/>
    </source>
</evidence>
<comment type="caution">
    <text evidence="2">The sequence shown here is derived from an EMBL/GenBank/DDBJ whole genome shotgun (WGS) entry which is preliminary data.</text>
</comment>
<protein>
    <submittedName>
        <fullName evidence="2">Uncharacterized protein</fullName>
    </submittedName>
</protein>
<sequence length="182" mass="19747">MFSTGQGLVRTCPFVPERVVAVLAGAPLSPTGSKGGRRHGPSMGRALALRPRHARGSLLAMLQPSEVQHLNSMEPPESSGTRSFARVLANDPFGLRIMASHRPLLIPSPRSPPPTTDPPLPPIPDQSTNPVPKLRDFMDRDRNQSNPSQIHRNPSVRSRNSIDEANDGTSIEGFIRSESRGL</sequence>
<accession>A0AAP0JA41</accession>
<reference evidence="2 3" key="1">
    <citation type="submission" date="2024-01" db="EMBL/GenBank/DDBJ databases">
        <title>Genome assemblies of Stephania.</title>
        <authorList>
            <person name="Yang L."/>
        </authorList>
    </citation>
    <scope>NUCLEOTIDE SEQUENCE [LARGE SCALE GENOMIC DNA]</scope>
    <source>
        <strain evidence="2">YNDBR</strain>
        <tissue evidence="2">Leaf</tissue>
    </source>
</reference>
<dbReference type="AlphaFoldDB" id="A0AAP0JA41"/>
<proteinExistence type="predicted"/>
<dbReference type="EMBL" id="JBBNAF010000007">
    <property type="protein sequence ID" value="KAK9129108.1"/>
    <property type="molecule type" value="Genomic_DNA"/>
</dbReference>
<organism evidence="2 3">
    <name type="scientific">Stephania yunnanensis</name>
    <dbReference type="NCBI Taxonomy" id="152371"/>
    <lineage>
        <taxon>Eukaryota</taxon>
        <taxon>Viridiplantae</taxon>
        <taxon>Streptophyta</taxon>
        <taxon>Embryophyta</taxon>
        <taxon>Tracheophyta</taxon>
        <taxon>Spermatophyta</taxon>
        <taxon>Magnoliopsida</taxon>
        <taxon>Ranunculales</taxon>
        <taxon>Menispermaceae</taxon>
        <taxon>Menispermoideae</taxon>
        <taxon>Cissampelideae</taxon>
        <taxon>Stephania</taxon>
    </lineage>
</organism>
<keyword evidence="3" id="KW-1185">Reference proteome</keyword>
<evidence type="ECO:0000313" key="3">
    <source>
        <dbReference type="Proteomes" id="UP001420932"/>
    </source>
</evidence>
<feature type="compositionally biased region" description="Pro residues" evidence="1">
    <location>
        <begin position="109"/>
        <end position="124"/>
    </location>
</feature>
<feature type="compositionally biased region" description="Basic and acidic residues" evidence="1">
    <location>
        <begin position="133"/>
        <end position="143"/>
    </location>
</feature>